<gene>
    <name evidence="1" type="ORF">U9M48_041316</name>
</gene>
<dbReference type="Proteomes" id="UP001341281">
    <property type="component" value="Chromosome 09"/>
</dbReference>
<proteinExistence type="predicted"/>
<evidence type="ECO:0000313" key="2">
    <source>
        <dbReference type="Proteomes" id="UP001341281"/>
    </source>
</evidence>
<reference evidence="1 2" key="1">
    <citation type="submission" date="2024-02" db="EMBL/GenBank/DDBJ databases">
        <title>High-quality chromosome-scale genome assembly of Pensacola bahiagrass (Paspalum notatum Flugge var. saurae).</title>
        <authorList>
            <person name="Vega J.M."/>
            <person name="Podio M."/>
            <person name="Orjuela J."/>
            <person name="Siena L.A."/>
            <person name="Pessino S.C."/>
            <person name="Combes M.C."/>
            <person name="Mariac C."/>
            <person name="Albertini E."/>
            <person name="Pupilli F."/>
            <person name="Ortiz J.P.A."/>
            <person name="Leblanc O."/>
        </authorList>
    </citation>
    <scope>NUCLEOTIDE SEQUENCE [LARGE SCALE GENOMIC DNA]</scope>
    <source>
        <strain evidence="1">R1</strain>
        <tissue evidence="1">Leaf</tissue>
    </source>
</reference>
<protein>
    <submittedName>
        <fullName evidence="1">Uncharacterized protein</fullName>
    </submittedName>
</protein>
<organism evidence="1 2">
    <name type="scientific">Paspalum notatum var. saurae</name>
    <dbReference type="NCBI Taxonomy" id="547442"/>
    <lineage>
        <taxon>Eukaryota</taxon>
        <taxon>Viridiplantae</taxon>
        <taxon>Streptophyta</taxon>
        <taxon>Embryophyta</taxon>
        <taxon>Tracheophyta</taxon>
        <taxon>Spermatophyta</taxon>
        <taxon>Magnoliopsida</taxon>
        <taxon>Liliopsida</taxon>
        <taxon>Poales</taxon>
        <taxon>Poaceae</taxon>
        <taxon>PACMAD clade</taxon>
        <taxon>Panicoideae</taxon>
        <taxon>Andropogonodae</taxon>
        <taxon>Paspaleae</taxon>
        <taxon>Paspalinae</taxon>
        <taxon>Paspalum</taxon>
    </lineage>
</organism>
<dbReference type="EMBL" id="CP144753">
    <property type="protein sequence ID" value="WVZ95572.1"/>
    <property type="molecule type" value="Genomic_DNA"/>
</dbReference>
<dbReference type="AlphaFoldDB" id="A0AAQ3USE1"/>
<accession>A0AAQ3USE1</accession>
<keyword evidence="2" id="KW-1185">Reference proteome</keyword>
<sequence>MSTDAYARHRDEALAGAVQGGNPFSMTEQLEGLTRANEGFLSMMQAWGYLLAWKLHPSNSHQLLHSKQHPKARPIDGGSIHVVHADGSSSTNIVPTYGYSIFAADGSSCVHTDPSTGNRFY</sequence>
<evidence type="ECO:0000313" key="1">
    <source>
        <dbReference type="EMBL" id="WVZ95572.1"/>
    </source>
</evidence>
<name>A0AAQ3USE1_PASNO</name>